<keyword evidence="3" id="KW-1185">Reference proteome</keyword>
<keyword evidence="1" id="KW-0175">Coiled coil</keyword>
<dbReference type="EMBL" id="BMAW01077092">
    <property type="protein sequence ID" value="GFU04575.1"/>
    <property type="molecule type" value="Genomic_DNA"/>
</dbReference>
<dbReference type="Proteomes" id="UP000887013">
    <property type="component" value="Unassembled WGS sequence"/>
</dbReference>
<comment type="caution">
    <text evidence="2">The sequence shown here is derived from an EMBL/GenBank/DDBJ whole genome shotgun (WGS) entry which is preliminary data.</text>
</comment>
<organism evidence="2 3">
    <name type="scientific">Nephila pilipes</name>
    <name type="common">Giant wood spider</name>
    <name type="synonym">Nephila maculata</name>
    <dbReference type="NCBI Taxonomy" id="299642"/>
    <lineage>
        <taxon>Eukaryota</taxon>
        <taxon>Metazoa</taxon>
        <taxon>Ecdysozoa</taxon>
        <taxon>Arthropoda</taxon>
        <taxon>Chelicerata</taxon>
        <taxon>Arachnida</taxon>
        <taxon>Araneae</taxon>
        <taxon>Araneomorphae</taxon>
        <taxon>Entelegynae</taxon>
        <taxon>Araneoidea</taxon>
        <taxon>Nephilidae</taxon>
        <taxon>Nephila</taxon>
    </lineage>
</organism>
<gene>
    <name evidence="2" type="ORF">NPIL_96251</name>
</gene>
<reference evidence="2" key="1">
    <citation type="submission" date="2020-08" db="EMBL/GenBank/DDBJ databases">
        <title>Multicomponent nature underlies the extraordinary mechanical properties of spider dragline silk.</title>
        <authorList>
            <person name="Kono N."/>
            <person name="Nakamura H."/>
            <person name="Mori M."/>
            <person name="Yoshida Y."/>
            <person name="Ohtoshi R."/>
            <person name="Malay A.D."/>
            <person name="Moran D.A.P."/>
            <person name="Tomita M."/>
            <person name="Numata K."/>
            <person name="Arakawa K."/>
        </authorList>
    </citation>
    <scope>NUCLEOTIDE SEQUENCE</scope>
</reference>
<proteinExistence type="predicted"/>
<accession>A0A8X6Q3G6</accession>
<evidence type="ECO:0000256" key="1">
    <source>
        <dbReference type="SAM" id="Coils"/>
    </source>
</evidence>
<feature type="coiled-coil region" evidence="1">
    <location>
        <begin position="50"/>
        <end position="77"/>
    </location>
</feature>
<dbReference type="OrthoDB" id="6161835at2759"/>
<dbReference type="SUPFAM" id="SSF47391">
    <property type="entry name" value="Dimerization-anchoring domain of cAMP-dependent PK regulatory subunit"/>
    <property type="match status" value="1"/>
</dbReference>
<dbReference type="Gene3D" id="1.20.890.10">
    <property type="entry name" value="cAMP-dependent protein kinase regulatory subunit, dimerization-anchoring domain"/>
    <property type="match status" value="1"/>
</dbReference>
<protein>
    <recommendedName>
        <fullName evidence="4">RIIa domain-containing protein</fullName>
    </recommendedName>
</protein>
<evidence type="ECO:0000313" key="3">
    <source>
        <dbReference type="Proteomes" id="UP000887013"/>
    </source>
</evidence>
<dbReference type="AlphaFoldDB" id="A0A8X6Q3G6"/>
<name>A0A8X6Q3G6_NEPPI</name>
<sequence>MSVTRPRPVVPEELPKLLHSISYAVIKNQPHDIISFAAEHFKQLYEDRERQREISAREEIEREMREKEKEKQEEEDRALLKSTLHSISCSCDTEPQLD</sequence>
<evidence type="ECO:0000313" key="2">
    <source>
        <dbReference type="EMBL" id="GFU04575.1"/>
    </source>
</evidence>
<evidence type="ECO:0008006" key="4">
    <source>
        <dbReference type="Google" id="ProtNLM"/>
    </source>
</evidence>